<feature type="compositionally biased region" description="Low complexity" evidence="1">
    <location>
        <begin position="46"/>
        <end position="58"/>
    </location>
</feature>
<protein>
    <submittedName>
        <fullName evidence="3">Uncharacterized protein</fullName>
    </submittedName>
</protein>
<proteinExistence type="predicted"/>
<evidence type="ECO:0000313" key="4">
    <source>
        <dbReference type="Proteomes" id="UP000321386"/>
    </source>
</evidence>
<accession>A0A510UU82</accession>
<evidence type="ECO:0000313" key="3">
    <source>
        <dbReference type="EMBL" id="GEK18227.1"/>
    </source>
</evidence>
<evidence type="ECO:0000256" key="1">
    <source>
        <dbReference type="SAM" id="MobiDB-lite"/>
    </source>
</evidence>
<dbReference type="EMBL" id="BJUA01000008">
    <property type="protein sequence ID" value="GEK18227.1"/>
    <property type="molecule type" value="Genomic_DNA"/>
</dbReference>
<keyword evidence="2" id="KW-0812">Transmembrane</keyword>
<dbReference type="AlphaFoldDB" id="A0A510UU82"/>
<feature type="transmembrane region" description="Helical" evidence="2">
    <location>
        <begin position="79"/>
        <end position="97"/>
    </location>
</feature>
<keyword evidence="4" id="KW-1185">Reference proteome</keyword>
<gene>
    <name evidence="3" type="ORF">CPE01_19600</name>
</gene>
<sequence length="131" mass="13047">MSTEPKPTTGASGDDDRTQVLGAEPGAQPADGPTAPTLTDLPAHDAAPTTQSSSAPATHDPAPVAPVERPERGPRVGTVVWGLVLAVLGVGVLAWAGGRHIDVDVAAIVLVAGAGVALLVGSIVSGARRRR</sequence>
<evidence type="ECO:0000256" key="2">
    <source>
        <dbReference type="SAM" id="Phobius"/>
    </source>
</evidence>
<dbReference type="Proteomes" id="UP000321386">
    <property type="component" value="Unassembled WGS sequence"/>
</dbReference>
<dbReference type="RefSeq" id="WP_146806463.1">
    <property type="nucleotide sequence ID" value="NZ_BJUA01000008.1"/>
</dbReference>
<feature type="region of interest" description="Disordered" evidence="1">
    <location>
        <begin position="1"/>
        <end position="72"/>
    </location>
</feature>
<comment type="caution">
    <text evidence="3">The sequence shown here is derived from an EMBL/GenBank/DDBJ whole genome shotgun (WGS) entry which is preliminary data.</text>
</comment>
<feature type="transmembrane region" description="Helical" evidence="2">
    <location>
        <begin position="103"/>
        <end position="124"/>
    </location>
</feature>
<feature type="compositionally biased region" description="Polar residues" evidence="1">
    <location>
        <begin position="1"/>
        <end position="11"/>
    </location>
</feature>
<organism evidence="3 4">
    <name type="scientific">Cellulomonas persica</name>
    <dbReference type="NCBI Taxonomy" id="76861"/>
    <lineage>
        <taxon>Bacteria</taxon>
        <taxon>Bacillati</taxon>
        <taxon>Actinomycetota</taxon>
        <taxon>Actinomycetes</taxon>
        <taxon>Micrococcales</taxon>
        <taxon>Cellulomonadaceae</taxon>
        <taxon>Cellulomonas</taxon>
    </lineage>
</organism>
<name>A0A510UU82_9CELL</name>
<reference evidence="3 4" key="1">
    <citation type="submission" date="2019-07" db="EMBL/GenBank/DDBJ databases">
        <title>Whole genome shotgun sequence of Cellulomonas persica NBRC 101101.</title>
        <authorList>
            <person name="Hosoyama A."/>
            <person name="Uohara A."/>
            <person name="Ohji S."/>
            <person name="Ichikawa N."/>
        </authorList>
    </citation>
    <scope>NUCLEOTIDE SEQUENCE [LARGE SCALE GENOMIC DNA]</scope>
    <source>
        <strain evidence="3 4">NBRC 101101</strain>
    </source>
</reference>
<keyword evidence="2" id="KW-0472">Membrane</keyword>
<keyword evidence="2" id="KW-1133">Transmembrane helix</keyword>